<dbReference type="EMBL" id="KQ085894">
    <property type="protein sequence ID" value="KLO18462.1"/>
    <property type="molecule type" value="Genomic_DNA"/>
</dbReference>
<accession>A0A0H2S3D2</accession>
<organism evidence="1 2">
    <name type="scientific">Schizopora paradoxa</name>
    <dbReference type="NCBI Taxonomy" id="27342"/>
    <lineage>
        <taxon>Eukaryota</taxon>
        <taxon>Fungi</taxon>
        <taxon>Dikarya</taxon>
        <taxon>Basidiomycota</taxon>
        <taxon>Agaricomycotina</taxon>
        <taxon>Agaricomycetes</taxon>
        <taxon>Hymenochaetales</taxon>
        <taxon>Schizoporaceae</taxon>
        <taxon>Schizopora</taxon>
    </lineage>
</organism>
<gene>
    <name evidence="1" type="ORF">SCHPADRAFT_886172</name>
</gene>
<dbReference type="Proteomes" id="UP000053477">
    <property type="component" value="Unassembled WGS sequence"/>
</dbReference>
<evidence type="ECO:0000313" key="1">
    <source>
        <dbReference type="EMBL" id="KLO18462.1"/>
    </source>
</evidence>
<sequence>MSSIREIADVQLEETRTKGMAMVVEACAFRLLPIVSIALRPRPLMKLIPSQHHVDLFYVSLSARGEDELAQDVLRLPQDDASSPIHDDGDKMTPRSRALASLLVHDDDDNAPSTYIVGNSSKANMEVKGGKAHYERKGKRTEDDDGAMTVENSNAELEKEISDDGKFNDNDETACTVAKIASRILDGATAPGRDSATSSFYEAMAILGAGIRMILPTVILTKIPSFVNGLKRCMPSFQSETHTRQITKAFLIPIASSVRENGRA</sequence>
<name>A0A0H2S3D2_9AGAM</name>
<reference evidence="1 2" key="1">
    <citation type="submission" date="2015-04" db="EMBL/GenBank/DDBJ databases">
        <title>Complete genome sequence of Schizopora paradoxa KUC8140, a cosmopolitan wood degrader in East Asia.</title>
        <authorList>
            <consortium name="DOE Joint Genome Institute"/>
            <person name="Min B."/>
            <person name="Park H."/>
            <person name="Jang Y."/>
            <person name="Kim J.-J."/>
            <person name="Kim K.H."/>
            <person name="Pangilinan J."/>
            <person name="Lipzen A."/>
            <person name="Riley R."/>
            <person name="Grigoriev I.V."/>
            <person name="Spatafora J.W."/>
            <person name="Choi I.-G."/>
        </authorList>
    </citation>
    <scope>NUCLEOTIDE SEQUENCE [LARGE SCALE GENOMIC DNA]</scope>
    <source>
        <strain evidence="1 2">KUC8140</strain>
    </source>
</reference>
<dbReference type="InParanoid" id="A0A0H2S3D2"/>
<dbReference type="AlphaFoldDB" id="A0A0H2S3D2"/>
<proteinExistence type="predicted"/>
<evidence type="ECO:0000313" key="2">
    <source>
        <dbReference type="Proteomes" id="UP000053477"/>
    </source>
</evidence>
<protein>
    <submittedName>
        <fullName evidence="1">Uncharacterized protein</fullName>
    </submittedName>
</protein>
<keyword evidence="2" id="KW-1185">Reference proteome</keyword>